<dbReference type="PANTHER" id="PTHR12110:SF48">
    <property type="entry name" value="BLL3656 PROTEIN"/>
    <property type="match status" value="1"/>
</dbReference>
<name>A0ABU2N6W9_9PSEU</name>
<dbReference type="Pfam" id="PF01261">
    <property type="entry name" value="AP_endonuc_2"/>
    <property type="match status" value="1"/>
</dbReference>
<accession>A0ABU2N6W9</accession>
<sequence>MADDSGGFDLVASFFTLTGAGFAEEPRYSFVERCRAAAAAGFTGIGLHADDLPRTVASGLDVPGMQAVLADTGLHVVEIEFLGGWALATDPAELDRTVRRIEAVADAFGGRHVSAGEFRGNVPLDLGVAGRRLEELARRLAGRGLQVAVEAFPWSVLAGPSVVPELLRQAQAPNLGQMVDVWHFFNNGGTPDALTGPIAAVQLNDGPRVHGDYLVHARAARRLPGEGELDVAGLLRAVLRNGFTGPWCVEVNTPEFRALPVGEAARRAAAATAAALDAAGAPRTRA</sequence>
<keyword evidence="3" id="KW-1185">Reference proteome</keyword>
<keyword evidence="2" id="KW-0413">Isomerase</keyword>
<comment type="caution">
    <text evidence="2">The sequence shown here is derived from an EMBL/GenBank/DDBJ whole genome shotgun (WGS) entry which is preliminary data.</text>
</comment>
<protein>
    <submittedName>
        <fullName evidence="2">Sugar phosphate isomerase/epimerase family protein</fullName>
    </submittedName>
</protein>
<gene>
    <name evidence="2" type="ORF">RM445_09105</name>
</gene>
<dbReference type="GO" id="GO:0016853">
    <property type="term" value="F:isomerase activity"/>
    <property type="evidence" value="ECO:0007669"/>
    <property type="project" value="UniProtKB-KW"/>
</dbReference>
<evidence type="ECO:0000259" key="1">
    <source>
        <dbReference type="Pfam" id="PF01261"/>
    </source>
</evidence>
<feature type="domain" description="Xylose isomerase-like TIM barrel" evidence="1">
    <location>
        <begin position="35"/>
        <end position="267"/>
    </location>
</feature>
<dbReference type="InterPro" id="IPR050312">
    <property type="entry name" value="IolE/XylAMocC-like"/>
</dbReference>
<dbReference type="InterPro" id="IPR036237">
    <property type="entry name" value="Xyl_isomerase-like_sf"/>
</dbReference>
<evidence type="ECO:0000313" key="3">
    <source>
        <dbReference type="Proteomes" id="UP001183202"/>
    </source>
</evidence>
<dbReference type="EMBL" id="JAVREJ010000004">
    <property type="protein sequence ID" value="MDT0349680.1"/>
    <property type="molecule type" value="Genomic_DNA"/>
</dbReference>
<dbReference type="SUPFAM" id="SSF51658">
    <property type="entry name" value="Xylose isomerase-like"/>
    <property type="match status" value="1"/>
</dbReference>
<dbReference type="InterPro" id="IPR013022">
    <property type="entry name" value="Xyl_isomerase-like_TIM-brl"/>
</dbReference>
<proteinExistence type="predicted"/>
<reference evidence="3" key="1">
    <citation type="submission" date="2023-07" db="EMBL/GenBank/DDBJ databases">
        <title>30 novel species of actinomycetes from the DSMZ collection.</title>
        <authorList>
            <person name="Nouioui I."/>
        </authorList>
    </citation>
    <scope>NUCLEOTIDE SEQUENCE [LARGE SCALE GENOMIC DNA]</scope>
    <source>
        <strain evidence="3">DSM 45834</strain>
    </source>
</reference>
<organism evidence="2 3">
    <name type="scientific">Pseudonocardia charpentierae</name>
    <dbReference type="NCBI Taxonomy" id="3075545"/>
    <lineage>
        <taxon>Bacteria</taxon>
        <taxon>Bacillati</taxon>
        <taxon>Actinomycetota</taxon>
        <taxon>Actinomycetes</taxon>
        <taxon>Pseudonocardiales</taxon>
        <taxon>Pseudonocardiaceae</taxon>
        <taxon>Pseudonocardia</taxon>
    </lineage>
</organism>
<dbReference type="PANTHER" id="PTHR12110">
    <property type="entry name" value="HYDROXYPYRUVATE ISOMERASE"/>
    <property type="match status" value="1"/>
</dbReference>
<dbReference type="Gene3D" id="3.20.20.150">
    <property type="entry name" value="Divalent-metal-dependent TIM barrel enzymes"/>
    <property type="match status" value="1"/>
</dbReference>
<evidence type="ECO:0000313" key="2">
    <source>
        <dbReference type="EMBL" id="MDT0349680.1"/>
    </source>
</evidence>
<dbReference type="Proteomes" id="UP001183202">
    <property type="component" value="Unassembled WGS sequence"/>
</dbReference>
<dbReference type="RefSeq" id="WP_311555693.1">
    <property type="nucleotide sequence ID" value="NZ_JAVREJ010000004.1"/>
</dbReference>